<sequence>MFYEQQANAMRLAALNPAAERLGLTPGQSLAEARAMQPDLQALPLDRMADRGFLEALADWCGRYTPLVSLDPHAEGYGLFLDITGCAHLFGGEKSLLADLLQRLERMGVEAKGAIAPTPGLAWAMARFCENAIVQPGEEGERLHALPLKALRLPSELLLALARVGLTRVGEVMEAPRAPLSRRFGPLLLLRLDQALGAEEEPLSPRLPPADFSSERRLAEPIVGEDHILEFIRHLAESLKRHFDEKKLGGRLFELLLFRVDGRVFRLSVGTAAALTDPVRIAGLFRERLQAVHDDLDAGFGFEILRLSALTTESREDRQQDLSGRDGAEGQSLSDFIDQAMARLGRDSLERPGFAESHIPERASSFTSAVDARKNTASALPHHLARLAQLRPLRLLVHPEAVEAVAEVPEGPPMNFRWRRALHRVARAEGPERIAAEWWLDGEEAQVRDYFRVEDMEGRRFWLFREGLFGGDISPRWYLHGFFA</sequence>
<dbReference type="PANTHER" id="PTHR35369">
    <property type="entry name" value="BLR3025 PROTEIN-RELATED"/>
    <property type="match status" value="1"/>
</dbReference>
<gene>
    <name evidence="3" type="ORF">QO005_004291</name>
</gene>
<comment type="caution">
    <text evidence="3">The sequence shown here is derived from an EMBL/GenBank/DDBJ whole genome shotgun (WGS) entry which is preliminary data.</text>
</comment>
<proteinExistence type="predicted"/>
<protein>
    <submittedName>
        <fullName evidence="3">Protein ImuB</fullName>
    </submittedName>
</protein>
<dbReference type="PANTHER" id="PTHR35369:SF2">
    <property type="entry name" value="BLR3025 PROTEIN"/>
    <property type="match status" value="1"/>
</dbReference>
<dbReference type="Pfam" id="PF00817">
    <property type="entry name" value="IMS"/>
    <property type="match status" value="1"/>
</dbReference>
<keyword evidence="1" id="KW-0227">DNA damage</keyword>
<reference evidence="3 4" key="1">
    <citation type="submission" date="2023-07" db="EMBL/GenBank/DDBJ databases">
        <title>Genomic Encyclopedia of Type Strains, Phase IV (KMG-IV): sequencing the most valuable type-strain genomes for metagenomic binning, comparative biology and taxonomic classification.</title>
        <authorList>
            <person name="Goeker M."/>
        </authorList>
    </citation>
    <scope>NUCLEOTIDE SEQUENCE [LARGE SCALE GENOMIC DNA]</scope>
    <source>
        <strain evidence="3 4">DSM 100301</strain>
    </source>
</reference>
<dbReference type="SUPFAM" id="SSF56672">
    <property type="entry name" value="DNA/RNA polymerases"/>
    <property type="match status" value="1"/>
</dbReference>
<accession>A0ABU0II50</accession>
<dbReference type="Proteomes" id="UP001235269">
    <property type="component" value="Unassembled WGS sequence"/>
</dbReference>
<evidence type="ECO:0000313" key="4">
    <source>
        <dbReference type="Proteomes" id="UP001235269"/>
    </source>
</evidence>
<evidence type="ECO:0000313" key="3">
    <source>
        <dbReference type="EMBL" id="MDQ0457933.1"/>
    </source>
</evidence>
<organism evidence="3 4">
    <name type="scientific">Rhizobium paknamense</name>
    <dbReference type="NCBI Taxonomy" id="1206817"/>
    <lineage>
        <taxon>Bacteria</taxon>
        <taxon>Pseudomonadati</taxon>
        <taxon>Pseudomonadota</taxon>
        <taxon>Alphaproteobacteria</taxon>
        <taxon>Hyphomicrobiales</taxon>
        <taxon>Rhizobiaceae</taxon>
        <taxon>Rhizobium/Agrobacterium group</taxon>
        <taxon>Rhizobium</taxon>
    </lineage>
</organism>
<dbReference type="InterPro" id="IPR001126">
    <property type="entry name" value="UmuC"/>
</dbReference>
<dbReference type="InterPro" id="IPR050356">
    <property type="entry name" value="SulA_CellDiv_inhibitor"/>
</dbReference>
<dbReference type="EMBL" id="JAUSWH010000020">
    <property type="protein sequence ID" value="MDQ0457933.1"/>
    <property type="molecule type" value="Genomic_DNA"/>
</dbReference>
<name>A0ABU0II50_9HYPH</name>
<evidence type="ECO:0000259" key="2">
    <source>
        <dbReference type="Pfam" id="PF00817"/>
    </source>
</evidence>
<feature type="domain" description="UmuC" evidence="2">
    <location>
        <begin position="10"/>
        <end position="125"/>
    </location>
</feature>
<dbReference type="InterPro" id="IPR043502">
    <property type="entry name" value="DNA/RNA_pol_sf"/>
</dbReference>
<dbReference type="CDD" id="cd03468">
    <property type="entry name" value="PolY_like"/>
    <property type="match status" value="1"/>
</dbReference>
<keyword evidence="4" id="KW-1185">Reference proteome</keyword>
<evidence type="ECO:0000256" key="1">
    <source>
        <dbReference type="ARBA" id="ARBA00022763"/>
    </source>
</evidence>